<evidence type="ECO:0000256" key="1">
    <source>
        <dbReference type="ARBA" id="ARBA00004141"/>
    </source>
</evidence>
<dbReference type="PRINTS" id="PR00171">
    <property type="entry name" value="SUGRTRNSPORT"/>
</dbReference>
<gene>
    <name evidence="10" type="ORF">PV11_01062</name>
</gene>
<feature type="transmembrane region" description="Helical" evidence="8">
    <location>
        <begin position="277"/>
        <end position="295"/>
    </location>
</feature>
<dbReference type="InterPro" id="IPR005828">
    <property type="entry name" value="MFS_sugar_transport-like"/>
</dbReference>
<keyword evidence="6 8" id="KW-0472">Membrane</keyword>
<keyword evidence="3" id="KW-0813">Transport</keyword>
<dbReference type="Gene3D" id="1.20.1250.20">
    <property type="entry name" value="MFS general substrate transporter like domains"/>
    <property type="match status" value="1"/>
</dbReference>
<feature type="transmembrane region" description="Helical" evidence="8">
    <location>
        <begin position="415"/>
        <end position="434"/>
    </location>
</feature>
<name>A0A0D1XBS2_9EURO</name>
<dbReference type="SUPFAM" id="SSF103473">
    <property type="entry name" value="MFS general substrate transporter"/>
    <property type="match status" value="1"/>
</dbReference>
<dbReference type="Pfam" id="PF00083">
    <property type="entry name" value="Sugar_tr"/>
    <property type="match status" value="1"/>
</dbReference>
<feature type="transmembrane region" description="Helical" evidence="8">
    <location>
        <begin position="446"/>
        <end position="465"/>
    </location>
</feature>
<feature type="compositionally biased region" description="Low complexity" evidence="7">
    <location>
        <begin position="510"/>
        <end position="526"/>
    </location>
</feature>
<feature type="compositionally biased region" description="Basic and acidic residues" evidence="7">
    <location>
        <begin position="527"/>
        <end position="536"/>
    </location>
</feature>
<feature type="transmembrane region" description="Helical" evidence="8">
    <location>
        <begin position="89"/>
        <end position="108"/>
    </location>
</feature>
<sequence length="536" mass="58894">MGIFGGLDHVQGKTLYRIMSAACGSAFMLYGWDAGVLGGIQSSKQFRDAIGNPTGPMIIPVIASIYNLAAAIMSLCVSSFGMSVGRKGTILIGCLLICIGALLQASTYSVAQIIVGRIVTGAGIGCIASAVPTYMAEMSLEARERGPEVSYQLALLISGVALAYWVDLGFVQGLDKHPWLWRIPLAMQSCFAIFSACLLFMLPDTPRWYYAKGRLDEGDLVLARLHSLPIEHPDVQLVKMEILDSLKEEEGEEKLNFMCLFWDNTELQFGRRLRTSFLINWAQQFLGINMLVYFSTTIFSNLNYSPLLSGVLAGVLNTAFAVASYPPIWYIERVGRRAMMIWSALGCGVCMLLYVILTTLPPSKANTGTNWAAVAIIILYEVIFAFGWLGNFLTTPIGTCWIYGPEIAPLKYRHVAGSLGAAGEWFSTWVMVFGGGTGINAVGPKIFIWPLLCCFLAAAYVYFLCPETTGKTLEEIDELFARSPEVRERLREKIHHRRRSVTGTEDGPSGRRASMASRRGSMATSMKDGHVHTEKV</sequence>
<feature type="transmembrane region" description="Helical" evidence="8">
    <location>
        <begin position="114"/>
        <end position="137"/>
    </location>
</feature>
<dbReference type="GO" id="GO:0016020">
    <property type="term" value="C:membrane"/>
    <property type="evidence" value="ECO:0007669"/>
    <property type="project" value="UniProtKB-SubCell"/>
</dbReference>
<proteinExistence type="inferred from homology"/>
<dbReference type="PROSITE" id="PS50850">
    <property type="entry name" value="MFS"/>
    <property type="match status" value="1"/>
</dbReference>
<dbReference type="PANTHER" id="PTHR48022:SF28">
    <property type="entry name" value="MAJOR FACILITATOR SUPERFAMILY (MFS) PROFILE DOMAIN-CONTAINING PROTEIN-RELATED"/>
    <property type="match status" value="1"/>
</dbReference>
<dbReference type="HOGENOM" id="CLU_001265_30_3_1"/>
<organism evidence="10 11">
    <name type="scientific">Exophiala sideris</name>
    <dbReference type="NCBI Taxonomy" id="1016849"/>
    <lineage>
        <taxon>Eukaryota</taxon>
        <taxon>Fungi</taxon>
        <taxon>Dikarya</taxon>
        <taxon>Ascomycota</taxon>
        <taxon>Pezizomycotina</taxon>
        <taxon>Eurotiomycetes</taxon>
        <taxon>Chaetothyriomycetidae</taxon>
        <taxon>Chaetothyriales</taxon>
        <taxon>Herpotrichiellaceae</taxon>
        <taxon>Exophiala</taxon>
    </lineage>
</organism>
<accession>A0A0D1XBS2</accession>
<evidence type="ECO:0000256" key="6">
    <source>
        <dbReference type="ARBA" id="ARBA00023136"/>
    </source>
</evidence>
<keyword evidence="5 8" id="KW-1133">Transmembrane helix</keyword>
<evidence type="ECO:0000256" key="3">
    <source>
        <dbReference type="ARBA" id="ARBA00022448"/>
    </source>
</evidence>
<feature type="region of interest" description="Disordered" evidence="7">
    <location>
        <begin position="491"/>
        <end position="536"/>
    </location>
</feature>
<feature type="transmembrane region" description="Helical" evidence="8">
    <location>
        <begin position="57"/>
        <end position="77"/>
    </location>
</feature>
<feature type="transmembrane region" description="Helical" evidence="8">
    <location>
        <begin position="179"/>
        <end position="202"/>
    </location>
</feature>
<dbReference type="InterPro" id="IPR036259">
    <property type="entry name" value="MFS_trans_sf"/>
</dbReference>
<evidence type="ECO:0000256" key="2">
    <source>
        <dbReference type="ARBA" id="ARBA00010992"/>
    </source>
</evidence>
<dbReference type="AlphaFoldDB" id="A0A0D1XBS2"/>
<comment type="subcellular location">
    <subcellularLocation>
        <location evidence="1">Membrane</location>
        <topology evidence="1">Multi-pass membrane protein</topology>
    </subcellularLocation>
</comment>
<evidence type="ECO:0000256" key="4">
    <source>
        <dbReference type="ARBA" id="ARBA00022692"/>
    </source>
</evidence>
<dbReference type="InterPro" id="IPR020846">
    <property type="entry name" value="MFS_dom"/>
</dbReference>
<dbReference type="Proteomes" id="UP000053599">
    <property type="component" value="Unassembled WGS sequence"/>
</dbReference>
<feature type="transmembrane region" description="Helical" evidence="8">
    <location>
        <begin position="149"/>
        <end position="167"/>
    </location>
</feature>
<evidence type="ECO:0000256" key="5">
    <source>
        <dbReference type="ARBA" id="ARBA00022989"/>
    </source>
</evidence>
<dbReference type="OrthoDB" id="6133115at2759"/>
<dbReference type="EMBL" id="KN846951">
    <property type="protein sequence ID" value="KIV85361.1"/>
    <property type="molecule type" value="Genomic_DNA"/>
</dbReference>
<feature type="transmembrane region" description="Helical" evidence="8">
    <location>
        <begin position="372"/>
        <end position="394"/>
    </location>
</feature>
<dbReference type="GO" id="GO:0005351">
    <property type="term" value="F:carbohydrate:proton symporter activity"/>
    <property type="evidence" value="ECO:0007669"/>
    <property type="project" value="TreeGrafter"/>
</dbReference>
<evidence type="ECO:0000256" key="8">
    <source>
        <dbReference type="SAM" id="Phobius"/>
    </source>
</evidence>
<keyword evidence="4 8" id="KW-0812">Transmembrane</keyword>
<reference evidence="10 11" key="1">
    <citation type="submission" date="2015-01" db="EMBL/GenBank/DDBJ databases">
        <title>The Genome Sequence of Exophiala sideris CBS121828.</title>
        <authorList>
            <consortium name="The Broad Institute Genomics Platform"/>
            <person name="Cuomo C."/>
            <person name="de Hoog S."/>
            <person name="Gorbushina A."/>
            <person name="Stielow B."/>
            <person name="Teixiera M."/>
            <person name="Abouelleil A."/>
            <person name="Chapman S.B."/>
            <person name="Priest M."/>
            <person name="Young S.K."/>
            <person name="Wortman J."/>
            <person name="Nusbaum C."/>
            <person name="Birren B."/>
        </authorList>
    </citation>
    <scope>NUCLEOTIDE SEQUENCE [LARGE SCALE GENOMIC DNA]</scope>
    <source>
        <strain evidence="10 11">CBS 121828</strain>
    </source>
</reference>
<evidence type="ECO:0000313" key="11">
    <source>
        <dbReference type="Proteomes" id="UP000053599"/>
    </source>
</evidence>
<dbReference type="PANTHER" id="PTHR48022">
    <property type="entry name" value="PLASTIDIC GLUCOSE TRANSPORTER 4"/>
    <property type="match status" value="1"/>
</dbReference>
<feature type="transmembrane region" description="Helical" evidence="8">
    <location>
        <begin position="340"/>
        <end position="360"/>
    </location>
</feature>
<comment type="similarity">
    <text evidence="2">Belongs to the major facilitator superfamily. Sugar transporter (TC 2.A.1.1) family.</text>
</comment>
<feature type="transmembrane region" description="Helical" evidence="8">
    <location>
        <begin position="307"/>
        <end position="328"/>
    </location>
</feature>
<dbReference type="InterPro" id="IPR003663">
    <property type="entry name" value="Sugar/inositol_transpt"/>
</dbReference>
<dbReference type="InterPro" id="IPR050360">
    <property type="entry name" value="MFS_Sugar_Transporters"/>
</dbReference>
<feature type="domain" description="Major facilitator superfamily (MFS) profile" evidence="9">
    <location>
        <begin position="19"/>
        <end position="469"/>
    </location>
</feature>
<evidence type="ECO:0000313" key="10">
    <source>
        <dbReference type="EMBL" id="KIV85361.1"/>
    </source>
</evidence>
<protein>
    <recommendedName>
        <fullName evidence="9">Major facilitator superfamily (MFS) profile domain-containing protein</fullName>
    </recommendedName>
</protein>
<evidence type="ECO:0000259" key="9">
    <source>
        <dbReference type="PROSITE" id="PS50850"/>
    </source>
</evidence>
<evidence type="ECO:0000256" key="7">
    <source>
        <dbReference type="SAM" id="MobiDB-lite"/>
    </source>
</evidence>